<reference evidence="1" key="1">
    <citation type="journal article" date="2019" name="MBio">
        <title>Virus Genomes from Deep Sea Sediments Expand the Ocean Megavirome and Support Independent Origins of Viral Gigantism.</title>
        <authorList>
            <person name="Backstrom D."/>
            <person name="Yutin N."/>
            <person name="Jorgensen S.L."/>
            <person name="Dharamshi J."/>
            <person name="Homa F."/>
            <person name="Zaremba-Niedwiedzka K."/>
            <person name="Spang A."/>
            <person name="Wolf Y.I."/>
            <person name="Koonin E.V."/>
            <person name="Ettema T.J."/>
        </authorList>
    </citation>
    <scope>NUCLEOTIDE SEQUENCE</scope>
</reference>
<organism evidence="1">
    <name type="scientific">Pithovirus LCPAC403</name>
    <dbReference type="NCBI Taxonomy" id="2506596"/>
    <lineage>
        <taxon>Viruses</taxon>
        <taxon>Pithoviruses</taxon>
    </lineage>
</organism>
<sequence>MHEGDRSEKNLKLSNSGMMDESIQMVIDVISKNVKNEPLDPEKVDWNNLKYTVDYLGVKSSVDFIYPLFLTIHNRVEWYKDCEFRRSYDNKSLIEVKHDEMKVRDPDYDIIGRNVFRRESLDKQDPEKSQMILEKLSHIPCMFVAGGYALAAFTEFKERWSDIDIFAYGPDAMEHIKESVKICLEMIEGNLGVLASWLHPPIRTRYSITIPIGETIIQFILIESRSPSHILSRFDINSSCIGFELSDPTRFYTLPRFIRAFETKTNVIDPTRQSPTYIIRLIKYTRRGFCISVPGFNNDTVRMLPNILKIMLVPDRKRKIKEMKLTGLQALVASALIKQNASYIVSDSDYMSWVNSESVVDSICKFAKKTKNIEQTKLILGGQPLSFVVSDVLNEGEREFKIRYEGYYTDVQELGYLTYVPKYPEIELTKDDPQNGMIGSIHQVKTSFYGEYYDAKVISLANSE</sequence>
<gene>
    <name evidence="1" type="ORF">LCPAC403_00640</name>
</gene>
<proteinExistence type="predicted"/>
<evidence type="ECO:0000313" key="1">
    <source>
        <dbReference type="EMBL" id="QBK92930.1"/>
    </source>
</evidence>
<dbReference type="EMBL" id="MK500588">
    <property type="protein sequence ID" value="QBK92930.1"/>
    <property type="molecule type" value="Genomic_DNA"/>
</dbReference>
<accession>A0A481ZCR8</accession>
<evidence type="ECO:0008006" key="2">
    <source>
        <dbReference type="Google" id="ProtNLM"/>
    </source>
</evidence>
<name>A0A481ZCR8_9VIRU</name>
<dbReference type="Pfam" id="PF26128">
    <property type="entry name" value="Gad2"/>
    <property type="match status" value="1"/>
</dbReference>
<protein>
    <recommendedName>
        <fullName evidence="2">Ankyrin repeat protein</fullName>
    </recommendedName>
</protein>